<dbReference type="AlphaFoldDB" id="A0A1M6Y0Z2"/>
<keyword evidence="2" id="KW-1185">Reference proteome</keyword>
<gene>
    <name evidence="1" type="ORF">SAMN05720469_13627</name>
</gene>
<dbReference type="PROSITE" id="PS51257">
    <property type="entry name" value="PROKAR_LIPOPROTEIN"/>
    <property type="match status" value="1"/>
</dbReference>
<name>A0A1M6Y0Z2_9BACT</name>
<accession>A0A1M6Y0Z2</accession>
<evidence type="ECO:0000313" key="1">
    <source>
        <dbReference type="EMBL" id="SHL11911.1"/>
    </source>
</evidence>
<sequence length="37" mass="4138">MEKFFVLLGFVVITHTITFAASCPLTSDEPRLEYCSA</sequence>
<dbReference type="EMBL" id="FRAW01000036">
    <property type="protein sequence ID" value="SHL11911.1"/>
    <property type="molecule type" value="Genomic_DNA"/>
</dbReference>
<evidence type="ECO:0000313" key="2">
    <source>
        <dbReference type="Proteomes" id="UP000184275"/>
    </source>
</evidence>
<proteinExistence type="predicted"/>
<organism evidence="1 2">
    <name type="scientific">Fibrobacter intestinalis</name>
    <dbReference type="NCBI Taxonomy" id="28122"/>
    <lineage>
        <taxon>Bacteria</taxon>
        <taxon>Pseudomonadati</taxon>
        <taxon>Fibrobacterota</taxon>
        <taxon>Fibrobacteria</taxon>
        <taxon>Fibrobacterales</taxon>
        <taxon>Fibrobacteraceae</taxon>
        <taxon>Fibrobacter</taxon>
    </lineage>
</organism>
<protein>
    <submittedName>
        <fullName evidence="1">Uncharacterized protein</fullName>
    </submittedName>
</protein>
<dbReference type="Proteomes" id="UP000184275">
    <property type="component" value="Unassembled WGS sequence"/>
</dbReference>
<reference evidence="2" key="1">
    <citation type="submission" date="2016-11" db="EMBL/GenBank/DDBJ databases">
        <authorList>
            <person name="Varghese N."/>
            <person name="Submissions S."/>
        </authorList>
    </citation>
    <scope>NUCLEOTIDE SEQUENCE [LARGE SCALE GENOMIC DNA]</scope>
    <source>
        <strain evidence="2">UWOS</strain>
    </source>
</reference>